<keyword evidence="6 11" id="KW-0418">Kinase</keyword>
<sequence>MATEKHQHTLYARLWLGLPRELGYLLPILPIGIVSIVVLTSLFFTGVGMAFIFVGLFLVLAALFVGRGFGMFEIIRLRFTGFPEITPPAWDRKARGSSVLAKIFAPFIDVHYWLYLLWAMFVGPILGFITWSIAFAWVVTALSGTTFGIFGRFIPSGARTPHLLDTVFRFFGLSASGLPREVGNGVLYFIVGLIALLTLPFVTRGLTALHWGIARGMLGVFTAEQLKQQVAGLSSSRSAAVAAEGTALRRLERDIHDGPQQRLVRLQMDLASAERQLDKDPDAARALIGEAMQQSKDALEELRALSRGFAPPLLLDRGLVAALGALATRATIPVRFVSDVPEGMELPPELERNAYFIAAEAVTNAEKHSRATGATLRVWLRRIADSDETWLELTVSDDGVGGAVATPGHGLAGLEERVHGLGGILTVTSPRGGPTVVIAQLPVTSALPASAQAPTVAPTPAS</sequence>
<dbReference type="Proteomes" id="UP001596039">
    <property type="component" value="Unassembled WGS sequence"/>
</dbReference>
<evidence type="ECO:0000259" key="10">
    <source>
        <dbReference type="SMART" id="SM00387"/>
    </source>
</evidence>
<comment type="caution">
    <text evidence="11">The sequence shown here is derived from an EMBL/GenBank/DDBJ whole genome shotgun (WGS) entry which is preliminary data.</text>
</comment>
<dbReference type="GO" id="GO:0016301">
    <property type="term" value="F:kinase activity"/>
    <property type="evidence" value="ECO:0007669"/>
    <property type="project" value="UniProtKB-KW"/>
</dbReference>
<dbReference type="SMART" id="SM00387">
    <property type="entry name" value="HATPase_c"/>
    <property type="match status" value="1"/>
</dbReference>
<dbReference type="EMBL" id="JBHSMG010000001">
    <property type="protein sequence ID" value="MFC5501974.1"/>
    <property type="molecule type" value="Genomic_DNA"/>
</dbReference>
<evidence type="ECO:0000256" key="5">
    <source>
        <dbReference type="ARBA" id="ARBA00022741"/>
    </source>
</evidence>
<feature type="transmembrane region" description="Helical" evidence="9">
    <location>
        <begin position="21"/>
        <end position="44"/>
    </location>
</feature>
<dbReference type="CDD" id="cd16917">
    <property type="entry name" value="HATPase_UhpB-NarQ-NarX-like"/>
    <property type="match status" value="1"/>
</dbReference>
<organism evidence="11 12">
    <name type="scientific">Lysinimonas soli</name>
    <dbReference type="NCBI Taxonomy" id="1074233"/>
    <lineage>
        <taxon>Bacteria</taxon>
        <taxon>Bacillati</taxon>
        <taxon>Actinomycetota</taxon>
        <taxon>Actinomycetes</taxon>
        <taxon>Micrococcales</taxon>
        <taxon>Microbacteriaceae</taxon>
        <taxon>Lysinimonas</taxon>
    </lineage>
</organism>
<protein>
    <recommendedName>
        <fullName evidence="2">histidine kinase</fullName>
        <ecNumber evidence="2">2.7.13.3</ecNumber>
    </recommendedName>
</protein>
<keyword evidence="12" id="KW-1185">Reference proteome</keyword>
<dbReference type="Pfam" id="PF13796">
    <property type="entry name" value="Sensor"/>
    <property type="match status" value="1"/>
</dbReference>
<proteinExistence type="predicted"/>
<accession>A0ABW0NNN4</accession>
<keyword evidence="9" id="KW-0812">Transmembrane</keyword>
<keyword evidence="3" id="KW-0597">Phosphoprotein</keyword>
<evidence type="ECO:0000256" key="4">
    <source>
        <dbReference type="ARBA" id="ARBA00022679"/>
    </source>
</evidence>
<reference evidence="12" key="1">
    <citation type="journal article" date="2019" name="Int. J. Syst. Evol. Microbiol.">
        <title>The Global Catalogue of Microorganisms (GCM) 10K type strain sequencing project: providing services to taxonomists for standard genome sequencing and annotation.</title>
        <authorList>
            <consortium name="The Broad Institute Genomics Platform"/>
            <consortium name="The Broad Institute Genome Sequencing Center for Infectious Disease"/>
            <person name="Wu L."/>
            <person name="Ma J."/>
        </authorList>
    </citation>
    <scope>NUCLEOTIDE SEQUENCE [LARGE SCALE GENOMIC DNA]</scope>
    <source>
        <strain evidence="12">CGMCC 4.6997</strain>
    </source>
</reference>
<dbReference type="InterPro" id="IPR011712">
    <property type="entry name" value="Sig_transdc_His_kin_sub3_dim/P"/>
</dbReference>
<keyword evidence="5" id="KW-0547">Nucleotide-binding</keyword>
<feature type="transmembrane region" description="Helical" evidence="9">
    <location>
        <begin position="99"/>
        <end position="122"/>
    </location>
</feature>
<feature type="domain" description="Histidine kinase/HSP90-like ATPase" evidence="10">
    <location>
        <begin position="349"/>
        <end position="445"/>
    </location>
</feature>
<dbReference type="RefSeq" id="WP_386739634.1">
    <property type="nucleotide sequence ID" value="NZ_JBHSMG010000001.1"/>
</dbReference>
<feature type="transmembrane region" description="Helical" evidence="9">
    <location>
        <begin position="128"/>
        <end position="150"/>
    </location>
</feature>
<keyword evidence="9" id="KW-1133">Transmembrane helix</keyword>
<evidence type="ECO:0000256" key="9">
    <source>
        <dbReference type="SAM" id="Phobius"/>
    </source>
</evidence>
<dbReference type="InterPro" id="IPR025828">
    <property type="entry name" value="Put_sensor_dom"/>
</dbReference>
<feature type="transmembrane region" description="Helical" evidence="9">
    <location>
        <begin position="50"/>
        <end position="69"/>
    </location>
</feature>
<keyword evidence="8" id="KW-0902">Two-component regulatory system</keyword>
<evidence type="ECO:0000313" key="11">
    <source>
        <dbReference type="EMBL" id="MFC5501974.1"/>
    </source>
</evidence>
<evidence type="ECO:0000256" key="3">
    <source>
        <dbReference type="ARBA" id="ARBA00022553"/>
    </source>
</evidence>
<keyword evidence="7" id="KW-0067">ATP-binding</keyword>
<comment type="catalytic activity">
    <reaction evidence="1">
        <text>ATP + protein L-histidine = ADP + protein N-phospho-L-histidine.</text>
        <dbReference type="EC" id="2.7.13.3"/>
    </reaction>
</comment>
<dbReference type="SUPFAM" id="SSF55874">
    <property type="entry name" value="ATPase domain of HSP90 chaperone/DNA topoisomerase II/histidine kinase"/>
    <property type="match status" value="1"/>
</dbReference>
<evidence type="ECO:0000256" key="1">
    <source>
        <dbReference type="ARBA" id="ARBA00000085"/>
    </source>
</evidence>
<dbReference type="InterPro" id="IPR050482">
    <property type="entry name" value="Sensor_HK_TwoCompSys"/>
</dbReference>
<feature type="transmembrane region" description="Helical" evidence="9">
    <location>
        <begin position="185"/>
        <end position="207"/>
    </location>
</feature>
<evidence type="ECO:0000256" key="7">
    <source>
        <dbReference type="ARBA" id="ARBA00022840"/>
    </source>
</evidence>
<dbReference type="PANTHER" id="PTHR24421:SF10">
    <property type="entry name" value="NITRATE_NITRITE SENSOR PROTEIN NARQ"/>
    <property type="match status" value="1"/>
</dbReference>
<dbReference type="Gene3D" id="1.20.5.1930">
    <property type="match status" value="1"/>
</dbReference>
<name>A0ABW0NNN4_9MICO</name>
<dbReference type="Gene3D" id="3.30.565.10">
    <property type="entry name" value="Histidine kinase-like ATPase, C-terminal domain"/>
    <property type="match status" value="1"/>
</dbReference>
<evidence type="ECO:0000256" key="6">
    <source>
        <dbReference type="ARBA" id="ARBA00022777"/>
    </source>
</evidence>
<gene>
    <name evidence="11" type="ORF">ACFPJ4_06940</name>
</gene>
<dbReference type="InterPro" id="IPR003594">
    <property type="entry name" value="HATPase_dom"/>
</dbReference>
<dbReference type="PANTHER" id="PTHR24421">
    <property type="entry name" value="NITRATE/NITRITE SENSOR PROTEIN NARX-RELATED"/>
    <property type="match status" value="1"/>
</dbReference>
<evidence type="ECO:0000313" key="12">
    <source>
        <dbReference type="Proteomes" id="UP001596039"/>
    </source>
</evidence>
<evidence type="ECO:0000256" key="2">
    <source>
        <dbReference type="ARBA" id="ARBA00012438"/>
    </source>
</evidence>
<evidence type="ECO:0000256" key="8">
    <source>
        <dbReference type="ARBA" id="ARBA00023012"/>
    </source>
</evidence>
<dbReference type="Pfam" id="PF07730">
    <property type="entry name" value="HisKA_3"/>
    <property type="match status" value="1"/>
</dbReference>
<dbReference type="InterPro" id="IPR036890">
    <property type="entry name" value="HATPase_C_sf"/>
</dbReference>
<keyword evidence="9" id="KW-0472">Membrane</keyword>
<dbReference type="EC" id="2.7.13.3" evidence="2"/>
<keyword evidence="4" id="KW-0808">Transferase</keyword>